<dbReference type="InterPro" id="IPR007529">
    <property type="entry name" value="Znf_HIT"/>
</dbReference>
<feature type="region of interest" description="Disordered" evidence="4">
    <location>
        <begin position="110"/>
        <end position="188"/>
    </location>
</feature>
<evidence type="ECO:0000256" key="1">
    <source>
        <dbReference type="ARBA" id="ARBA00022723"/>
    </source>
</evidence>
<dbReference type="InterPro" id="IPR051639">
    <property type="entry name" value="BCD1"/>
</dbReference>
<accession>A0AAQ3M7M8</accession>
<dbReference type="Pfam" id="PF04438">
    <property type="entry name" value="zf-HIT"/>
    <property type="match status" value="1"/>
</dbReference>
<evidence type="ECO:0000259" key="5">
    <source>
        <dbReference type="PROSITE" id="PS00028"/>
    </source>
</evidence>
<feature type="domain" description="C2H2-type" evidence="5">
    <location>
        <begin position="18"/>
        <end position="38"/>
    </location>
</feature>
<evidence type="ECO:0000256" key="3">
    <source>
        <dbReference type="ARBA" id="ARBA00022833"/>
    </source>
</evidence>
<evidence type="ECO:0000256" key="2">
    <source>
        <dbReference type="ARBA" id="ARBA00022771"/>
    </source>
</evidence>
<dbReference type="PANTHER" id="PTHR13483">
    <property type="entry name" value="BOX C_D SNORNA PROTEIN 1-RELATED"/>
    <property type="match status" value="1"/>
</dbReference>
<feature type="compositionally biased region" description="Basic and acidic residues" evidence="4">
    <location>
        <begin position="142"/>
        <end position="170"/>
    </location>
</feature>
<evidence type="ECO:0000313" key="7">
    <source>
        <dbReference type="Proteomes" id="UP001303373"/>
    </source>
</evidence>
<evidence type="ECO:0000256" key="4">
    <source>
        <dbReference type="SAM" id="MobiDB-lite"/>
    </source>
</evidence>
<organism evidence="6 7">
    <name type="scientific">Acrodontium crateriforme</name>
    <dbReference type="NCBI Taxonomy" id="150365"/>
    <lineage>
        <taxon>Eukaryota</taxon>
        <taxon>Fungi</taxon>
        <taxon>Dikarya</taxon>
        <taxon>Ascomycota</taxon>
        <taxon>Pezizomycotina</taxon>
        <taxon>Dothideomycetes</taxon>
        <taxon>Dothideomycetidae</taxon>
        <taxon>Mycosphaerellales</taxon>
        <taxon>Teratosphaeriaceae</taxon>
        <taxon>Acrodontium</taxon>
    </lineage>
</organism>
<dbReference type="GO" id="GO:0008270">
    <property type="term" value="F:zinc ion binding"/>
    <property type="evidence" value="ECO:0007669"/>
    <property type="project" value="UniProtKB-KW"/>
</dbReference>
<dbReference type="InterPro" id="IPR013087">
    <property type="entry name" value="Znf_C2H2_type"/>
</dbReference>
<dbReference type="PANTHER" id="PTHR13483:SF11">
    <property type="entry name" value="ZINC FINGER HIT DOMAIN-CONTAINING PROTEIN 3"/>
    <property type="match status" value="1"/>
</dbReference>
<keyword evidence="1" id="KW-0479">Metal-binding</keyword>
<dbReference type="Gene3D" id="3.30.60.190">
    <property type="match status" value="1"/>
</dbReference>
<reference evidence="6 7" key="1">
    <citation type="submission" date="2023-11" db="EMBL/GenBank/DDBJ databases">
        <title>An acidophilic fungus is an integral part of prey digestion in a carnivorous sundew plant.</title>
        <authorList>
            <person name="Tsai I.J."/>
        </authorList>
    </citation>
    <scope>NUCLEOTIDE SEQUENCE [LARGE SCALE GENOMIC DNA]</scope>
    <source>
        <strain evidence="6">169a</strain>
    </source>
</reference>
<evidence type="ECO:0000313" key="6">
    <source>
        <dbReference type="EMBL" id="WPH03402.1"/>
    </source>
</evidence>
<dbReference type="AlphaFoldDB" id="A0AAQ3M7M8"/>
<keyword evidence="7" id="KW-1185">Reference proteome</keyword>
<dbReference type="GO" id="GO:0000492">
    <property type="term" value="P:box C/D snoRNP assembly"/>
    <property type="evidence" value="ECO:0007669"/>
    <property type="project" value="TreeGrafter"/>
</dbReference>
<dbReference type="SUPFAM" id="SSF144232">
    <property type="entry name" value="HIT/MYND zinc finger-like"/>
    <property type="match status" value="1"/>
</dbReference>
<gene>
    <name evidence="6" type="ORF">R9X50_00628200</name>
</gene>
<protein>
    <recommendedName>
        <fullName evidence="5">C2H2-type domain-containing protein</fullName>
    </recommendedName>
</protein>
<name>A0AAQ3M7M8_9PEZI</name>
<dbReference type="GO" id="GO:0048254">
    <property type="term" value="P:snoRNA localization"/>
    <property type="evidence" value="ECO:0007669"/>
    <property type="project" value="TreeGrafter"/>
</dbReference>
<dbReference type="Proteomes" id="UP001303373">
    <property type="component" value="Chromosome 10"/>
</dbReference>
<keyword evidence="3" id="KW-0862">Zinc</keyword>
<dbReference type="GO" id="GO:0000463">
    <property type="term" value="P:maturation of LSU-rRNA from tricistronic rRNA transcript (SSU-rRNA, 5.8S rRNA, LSU-rRNA)"/>
    <property type="evidence" value="ECO:0007669"/>
    <property type="project" value="TreeGrafter"/>
</dbReference>
<dbReference type="EMBL" id="CP138589">
    <property type="protein sequence ID" value="WPH03402.1"/>
    <property type="molecule type" value="Genomic_DNA"/>
</dbReference>
<dbReference type="CDD" id="cd23024">
    <property type="entry name" value="zf-HIT_ZNHIT2-3"/>
    <property type="match status" value="1"/>
</dbReference>
<sequence>MTVPKCGVCQTEDSKYKCPVCELRYCSINCFKAHKTIHAEDEFPSANSQASSRIVRDRPGTTQRIPKIDYTGFENNAEFKRLLIRYPLLKLQLQSVYGLTLEPGPDEARTWHRQPLYGEQRDHRQQFGGRGRGRGRGMQGDRGGKGRGDFHSSTDRQRGPWTQEKGDKEALSTIQKMRQGAEDDERAEGMREFAELCRMTFAPDAESPMT</sequence>
<dbReference type="PROSITE" id="PS00028">
    <property type="entry name" value="ZINC_FINGER_C2H2_1"/>
    <property type="match status" value="1"/>
</dbReference>
<dbReference type="GO" id="GO:0070761">
    <property type="term" value="C:pre-snoRNP complex"/>
    <property type="evidence" value="ECO:0007669"/>
    <property type="project" value="TreeGrafter"/>
</dbReference>
<dbReference type="GO" id="GO:0005634">
    <property type="term" value="C:nucleus"/>
    <property type="evidence" value="ECO:0007669"/>
    <property type="project" value="TreeGrafter"/>
</dbReference>
<keyword evidence="2" id="KW-0863">Zinc-finger</keyword>
<proteinExistence type="predicted"/>